<evidence type="ECO:0000313" key="10">
    <source>
        <dbReference type="Proteomes" id="UP000809789"/>
    </source>
</evidence>
<evidence type="ECO:0000256" key="5">
    <source>
        <dbReference type="ARBA" id="ARBA00038359"/>
    </source>
</evidence>
<organism evidence="9 10">
    <name type="scientific">Elsinoe batatas</name>
    <dbReference type="NCBI Taxonomy" id="2601811"/>
    <lineage>
        <taxon>Eukaryota</taxon>
        <taxon>Fungi</taxon>
        <taxon>Dikarya</taxon>
        <taxon>Ascomycota</taxon>
        <taxon>Pezizomycotina</taxon>
        <taxon>Dothideomycetes</taxon>
        <taxon>Dothideomycetidae</taxon>
        <taxon>Myriangiales</taxon>
        <taxon>Elsinoaceae</taxon>
        <taxon>Elsinoe</taxon>
    </lineage>
</organism>
<evidence type="ECO:0000256" key="1">
    <source>
        <dbReference type="ARBA" id="ARBA00004141"/>
    </source>
</evidence>
<feature type="compositionally biased region" description="Acidic residues" evidence="6">
    <location>
        <begin position="329"/>
        <end position="349"/>
    </location>
</feature>
<feature type="transmembrane region" description="Helical" evidence="7">
    <location>
        <begin position="120"/>
        <end position="142"/>
    </location>
</feature>
<feature type="transmembrane region" description="Helical" evidence="7">
    <location>
        <begin position="170"/>
        <end position="193"/>
    </location>
</feature>
<evidence type="ECO:0000256" key="3">
    <source>
        <dbReference type="ARBA" id="ARBA00022989"/>
    </source>
</evidence>
<dbReference type="PANTHER" id="PTHR33048">
    <property type="entry name" value="PTH11-LIKE INTEGRAL MEMBRANE PROTEIN (AFU_ORTHOLOGUE AFUA_5G11245)"/>
    <property type="match status" value="1"/>
</dbReference>
<dbReference type="EMBL" id="JAESVG020000002">
    <property type="protein sequence ID" value="KAG8629752.1"/>
    <property type="molecule type" value="Genomic_DNA"/>
</dbReference>
<reference evidence="9" key="1">
    <citation type="submission" date="2021-07" db="EMBL/GenBank/DDBJ databases">
        <title>Elsinoe batatas strain:CRI-CJ2 Genome sequencing and assembly.</title>
        <authorList>
            <person name="Huang L."/>
        </authorList>
    </citation>
    <scope>NUCLEOTIDE SEQUENCE</scope>
    <source>
        <strain evidence="9">CRI-CJ2</strain>
    </source>
</reference>
<evidence type="ECO:0000256" key="6">
    <source>
        <dbReference type="SAM" id="MobiDB-lite"/>
    </source>
</evidence>
<evidence type="ECO:0000256" key="7">
    <source>
        <dbReference type="SAM" id="Phobius"/>
    </source>
</evidence>
<dbReference type="InterPro" id="IPR052337">
    <property type="entry name" value="SAT4-like"/>
</dbReference>
<dbReference type="Proteomes" id="UP000809789">
    <property type="component" value="Unassembled WGS sequence"/>
</dbReference>
<dbReference type="Pfam" id="PF20684">
    <property type="entry name" value="Fung_rhodopsin"/>
    <property type="match status" value="1"/>
</dbReference>
<dbReference type="OrthoDB" id="4682787at2759"/>
<feature type="transmembrane region" description="Helical" evidence="7">
    <location>
        <begin position="42"/>
        <end position="63"/>
    </location>
</feature>
<protein>
    <recommendedName>
        <fullName evidence="8">Rhodopsin domain-containing protein</fullName>
    </recommendedName>
</protein>
<gene>
    <name evidence="9" type="ORF">KVT40_001371</name>
</gene>
<evidence type="ECO:0000256" key="2">
    <source>
        <dbReference type="ARBA" id="ARBA00022692"/>
    </source>
</evidence>
<feature type="compositionally biased region" description="Basic and acidic residues" evidence="6">
    <location>
        <begin position="304"/>
        <end position="325"/>
    </location>
</feature>
<dbReference type="GO" id="GO:0016020">
    <property type="term" value="C:membrane"/>
    <property type="evidence" value="ECO:0007669"/>
    <property type="project" value="UniProtKB-SubCell"/>
</dbReference>
<keyword evidence="2 7" id="KW-0812">Transmembrane</keyword>
<feature type="transmembrane region" description="Helical" evidence="7">
    <location>
        <begin position="205"/>
        <end position="229"/>
    </location>
</feature>
<keyword evidence="10" id="KW-1185">Reference proteome</keyword>
<feature type="domain" description="Rhodopsin" evidence="8">
    <location>
        <begin position="26"/>
        <end position="268"/>
    </location>
</feature>
<dbReference type="PANTHER" id="PTHR33048:SF96">
    <property type="entry name" value="INTEGRAL MEMBRANE PROTEIN"/>
    <property type="match status" value="1"/>
</dbReference>
<dbReference type="AlphaFoldDB" id="A0A8K0L5U6"/>
<comment type="similarity">
    <text evidence="5">Belongs to the SAT4 family.</text>
</comment>
<proteinExistence type="inferred from homology"/>
<feature type="transmembrane region" description="Helical" evidence="7">
    <location>
        <begin position="241"/>
        <end position="263"/>
    </location>
</feature>
<evidence type="ECO:0000313" key="9">
    <source>
        <dbReference type="EMBL" id="KAG8629752.1"/>
    </source>
</evidence>
<keyword evidence="4 7" id="KW-0472">Membrane</keyword>
<evidence type="ECO:0000259" key="8">
    <source>
        <dbReference type="Pfam" id="PF20684"/>
    </source>
</evidence>
<feature type="transmembrane region" description="Helical" evidence="7">
    <location>
        <begin position="6"/>
        <end position="30"/>
    </location>
</feature>
<feature type="region of interest" description="Disordered" evidence="6">
    <location>
        <begin position="304"/>
        <end position="355"/>
    </location>
</feature>
<feature type="transmembrane region" description="Helical" evidence="7">
    <location>
        <begin position="83"/>
        <end position="108"/>
    </location>
</feature>
<name>A0A8K0L5U6_9PEZI</name>
<comment type="caution">
    <text evidence="9">The sequence shown here is derived from an EMBL/GenBank/DDBJ whole genome shotgun (WGS) entry which is preliminary data.</text>
</comment>
<sequence>MAPSTAIGCQIACILLVLLAWLSILLRFYTRLFVVRALSADDWSILLTTIIFTFFSALVFSTVHVSTTLPLTLLLNLSRAATLLFASFNLYIITTISLKISLTLFFLRLLPRATHRPQRLVLYATTAAFLLLGAIYFFLTLFDCGDPRHYLENQLAEKCLDKHRVTIPVAYAYSSLNALTDWVFVAIPLSVVVKSQLSPRSRAVVTALLRLGAIGSICSLVRIGFIHLLNAEFTDLFKTAYNIGTLSVIEIGLGIVASSLATLRPLVSSWKIEGFETRRSKGSKGRTPVATPGQTVGTVVGETEKGLTQEEKEAEGRIEARRGGRDMYASEDLEVEEEEQEEEEEGEVEEQVREDTMRKKSIAVVNEVIVETEEATPEELEEMRGPRRTKRWSVAPRISMSWMRSSWAVDRKSKVVG</sequence>
<accession>A0A8K0L5U6</accession>
<comment type="subcellular location">
    <subcellularLocation>
        <location evidence="1">Membrane</location>
        <topology evidence="1">Multi-pass membrane protein</topology>
    </subcellularLocation>
</comment>
<evidence type="ECO:0000256" key="4">
    <source>
        <dbReference type="ARBA" id="ARBA00023136"/>
    </source>
</evidence>
<dbReference type="InterPro" id="IPR049326">
    <property type="entry name" value="Rhodopsin_dom_fungi"/>
</dbReference>
<keyword evidence="3 7" id="KW-1133">Transmembrane helix</keyword>